<dbReference type="InterPro" id="IPR015424">
    <property type="entry name" value="PyrdxlP-dep_Trfase"/>
</dbReference>
<feature type="compositionally biased region" description="Basic and acidic residues" evidence="1">
    <location>
        <begin position="17"/>
        <end position="31"/>
    </location>
</feature>
<reference evidence="3" key="1">
    <citation type="journal article" date="2023" name="Mol. Phylogenet. Evol.">
        <title>Genome-scale phylogeny and comparative genomics of the fungal order Sordariales.</title>
        <authorList>
            <person name="Hensen N."/>
            <person name="Bonometti L."/>
            <person name="Westerberg I."/>
            <person name="Brannstrom I.O."/>
            <person name="Guillou S."/>
            <person name="Cros-Aarteil S."/>
            <person name="Calhoun S."/>
            <person name="Haridas S."/>
            <person name="Kuo A."/>
            <person name="Mondo S."/>
            <person name="Pangilinan J."/>
            <person name="Riley R."/>
            <person name="LaButti K."/>
            <person name="Andreopoulos B."/>
            <person name="Lipzen A."/>
            <person name="Chen C."/>
            <person name="Yan M."/>
            <person name="Daum C."/>
            <person name="Ng V."/>
            <person name="Clum A."/>
            <person name="Steindorff A."/>
            <person name="Ohm R.A."/>
            <person name="Martin F."/>
            <person name="Silar P."/>
            <person name="Natvig D.O."/>
            <person name="Lalanne C."/>
            <person name="Gautier V."/>
            <person name="Ament-Velasquez S.L."/>
            <person name="Kruys A."/>
            <person name="Hutchinson M.I."/>
            <person name="Powell A.J."/>
            <person name="Barry K."/>
            <person name="Miller A.N."/>
            <person name="Grigoriev I.V."/>
            <person name="Debuchy R."/>
            <person name="Gladieux P."/>
            <person name="Hiltunen Thoren M."/>
            <person name="Johannesson H."/>
        </authorList>
    </citation>
    <scope>NUCLEOTIDE SEQUENCE</scope>
    <source>
        <strain evidence="3">CBS 123565</strain>
    </source>
</reference>
<evidence type="ECO:0000313" key="4">
    <source>
        <dbReference type="Proteomes" id="UP001304895"/>
    </source>
</evidence>
<dbReference type="InterPro" id="IPR015421">
    <property type="entry name" value="PyrdxlP-dep_Trfase_major"/>
</dbReference>
<dbReference type="PANTHER" id="PTHR14237">
    <property type="entry name" value="MOLYBDOPTERIN COFACTOR SULFURASE MOSC"/>
    <property type="match status" value="1"/>
</dbReference>
<evidence type="ECO:0000256" key="1">
    <source>
        <dbReference type="SAM" id="MobiDB-lite"/>
    </source>
</evidence>
<gene>
    <name evidence="3" type="ORF">BT67DRAFT_385190</name>
</gene>
<organism evidence="3 4">
    <name type="scientific">Trichocladium antarcticum</name>
    <dbReference type="NCBI Taxonomy" id="1450529"/>
    <lineage>
        <taxon>Eukaryota</taxon>
        <taxon>Fungi</taxon>
        <taxon>Dikarya</taxon>
        <taxon>Ascomycota</taxon>
        <taxon>Pezizomycotina</taxon>
        <taxon>Sordariomycetes</taxon>
        <taxon>Sordariomycetidae</taxon>
        <taxon>Sordariales</taxon>
        <taxon>Chaetomiaceae</taxon>
        <taxon>Trichocladium</taxon>
    </lineage>
</organism>
<dbReference type="InterPro" id="IPR000192">
    <property type="entry name" value="Aminotrans_V_dom"/>
</dbReference>
<dbReference type="InterPro" id="IPR015422">
    <property type="entry name" value="PyrdxlP-dep_Trfase_small"/>
</dbReference>
<keyword evidence="3" id="KW-0808">Transferase</keyword>
<name>A0AAN6UH10_9PEZI</name>
<sequence length="578" mass="62268">MAQSSILTRLSGRRHGNPKDKARPVARETSWRRSSLASLKRRIRRGHKPPSPSPKADAAIAQAVSSHDEPIECPYERPIEIIRQEEYSHMNNGTYLDHGGTTIYARSTVERFAQKMLTGLYGNPHSANEPAKFSGDMVDAVRLKALHFLGADPAHFDLIFTANATAAIKLVADAFRDLAEQTAAKSFWYGYHRDAHTSLVGIRELTTPSNAHVFPSNAAVESWLANPASPDQPPRTATLGLFAYPAQSNLTGRRAPLSWPAQLRHHPESQSQPQHRHNTYTLLDAAAFAMTAPLGPVFARPAAAPDFVSVAFYKILGFPDLGGLVVRRATAHVLALRRYFGGGTVTMVGTVGGAWHLRRGLSGGGGGGGEGGYRLHEGLEDGTLPFHAILALGEAMEVHGALFGGMGNVSAYTARLARRLYRGVAGLRYGNGQVLCRVYGDGDGDGDGGPAYAYGDATRQGPTLAFNVFRADGAYVSYAEVERLANEKGVYVRSGGVCCPGGVYTALQYEPWQLNRARSAGHDCGPNGLSVIHQLPTGVVRASLGAMSTVQDVDTFVTFLRETFIETEGHEDKHGGWT</sequence>
<feature type="region of interest" description="Disordered" evidence="1">
    <location>
        <begin position="1"/>
        <end position="57"/>
    </location>
</feature>
<dbReference type="Proteomes" id="UP001304895">
    <property type="component" value="Unassembled WGS sequence"/>
</dbReference>
<accession>A0AAN6UH10</accession>
<dbReference type="AlphaFoldDB" id="A0AAN6UH10"/>
<proteinExistence type="predicted"/>
<feature type="compositionally biased region" description="Basic residues" evidence="1">
    <location>
        <begin position="39"/>
        <end position="48"/>
    </location>
</feature>
<dbReference type="Gene3D" id="3.40.640.10">
    <property type="entry name" value="Type I PLP-dependent aspartate aminotransferase-like (Major domain)"/>
    <property type="match status" value="1"/>
</dbReference>
<dbReference type="GO" id="GO:0043545">
    <property type="term" value="P:molybdopterin cofactor metabolic process"/>
    <property type="evidence" value="ECO:0007669"/>
    <property type="project" value="TreeGrafter"/>
</dbReference>
<reference evidence="3" key="2">
    <citation type="submission" date="2023-05" db="EMBL/GenBank/DDBJ databases">
        <authorList>
            <consortium name="Lawrence Berkeley National Laboratory"/>
            <person name="Steindorff A."/>
            <person name="Hensen N."/>
            <person name="Bonometti L."/>
            <person name="Westerberg I."/>
            <person name="Brannstrom I.O."/>
            <person name="Guillou S."/>
            <person name="Cros-Aarteil S."/>
            <person name="Calhoun S."/>
            <person name="Haridas S."/>
            <person name="Kuo A."/>
            <person name="Mondo S."/>
            <person name="Pangilinan J."/>
            <person name="Riley R."/>
            <person name="Labutti K."/>
            <person name="Andreopoulos B."/>
            <person name="Lipzen A."/>
            <person name="Chen C."/>
            <person name="Yanf M."/>
            <person name="Daum C."/>
            <person name="Ng V."/>
            <person name="Clum A."/>
            <person name="Ohm R."/>
            <person name="Martin F."/>
            <person name="Silar P."/>
            <person name="Natvig D."/>
            <person name="Lalanne C."/>
            <person name="Gautier V."/>
            <person name="Ament-Velasquez S.L."/>
            <person name="Kruys A."/>
            <person name="Hutchinson M.I."/>
            <person name="Powell A.J."/>
            <person name="Barry K."/>
            <person name="Miller A.N."/>
            <person name="Grigoriev I.V."/>
            <person name="Debuchy R."/>
            <person name="Gladieux P."/>
            <person name="Thoren M.H."/>
            <person name="Johannesson H."/>
        </authorList>
    </citation>
    <scope>NUCLEOTIDE SEQUENCE</scope>
    <source>
        <strain evidence="3">CBS 123565</strain>
    </source>
</reference>
<dbReference type="PANTHER" id="PTHR14237:SF80">
    <property type="entry name" value="MOLYBDENUM COFACTOR SULFURASE"/>
    <property type="match status" value="1"/>
</dbReference>
<evidence type="ECO:0000259" key="2">
    <source>
        <dbReference type="Pfam" id="PF00266"/>
    </source>
</evidence>
<dbReference type="SUPFAM" id="SSF53383">
    <property type="entry name" value="PLP-dependent transferases"/>
    <property type="match status" value="1"/>
</dbReference>
<dbReference type="Pfam" id="PF00266">
    <property type="entry name" value="Aminotran_5"/>
    <property type="match status" value="1"/>
</dbReference>
<comment type="caution">
    <text evidence="3">The sequence shown here is derived from an EMBL/GenBank/DDBJ whole genome shotgun (WGS) entry which is preliminary data.</text>
</comment>
<keyword evidence="4" id="KW-1185">Reference proteome</keyword>
<evidence type="ECO:0000313" key="3">
    <source>
        <dbReference type="EMBL" id="KAK4132476.1"/>
    </source>
</evidence>
<dbReference type="Gene3D" id="3.90.1150.10">
    <property type="entry name" value="Aspartate Aminotransferase, domain 1"/>
    <property type="match status" value="1"/>
</dbReference>
<feature type="domain" description="Aminotransferase class V" evidence="2">
    <location>
        <begin position="94"/>
        <end position="424"/>
    </location>
</feature>
<dbReference type="GO" id="GO:0008265">
    <property type="term" value="F:molybdenum cofactor sulfurtransferase activity"/>
    <property type="evidence" value="ECO:0007669"/>
    <property type="project" value="TreeGrafter"/>
</dbReference>
<protein>
    <submittedName>
        <fullName evidence="3">PLP-dependent transferase</fullName>
    </submittedName>
</protein>
<dbReference type="EMBL" id="MU853417">
    <property type="protein sequence ID" value="KAK4132476.1"/>
    <property type="molecule type" value="Genomic_DNA"/>
</dbReference>